<accession>A0ABV1GAP1</accession>
<evidence type="ECO:0000313" key="3">
    <source>
        <dbReference type="Proteomes" id="UP001491552"/>
    </source>
</evidence>
<evidence type="ECO:0000313" key="2">
    <source>
        <dbReference type="EMBL" id="MEQ2512417.1"/>
    </source>
</evidence>
<evidence type="ECO:0000256" key="1">
    <source>
        <dbReference type="SAM" id="Phobius"/>
    </source>
</evidence>
<protein>
    <submittedName>
        <fullName evidence="2">Uncharacterized protein</fullName>
    </submittedName>
</protein>
<gene>
    <name evidence="2" type="ORF">WMO66_14395</name>
</gene>
<keyword evidence="1" id="KW-0472">Membrane</keyword>
<dbReference type="RefSeq" id="WP_349137043.1">
    <property type="nucleotide sequence ID" value="NZ_JBBMFF010000280.1"/>
</dbReference>
<keyword evidence="1" id="KW-1133">Transmembrane helix</keyword>
<dbReference type="EMBL" id="JBBMFF010000280">
    <property type="protein sequence ID" value="MEQ2512417.1"/>
    <property type="molecule type" value="Genomic_DNA"/>
</dbReference>
<keyword evidence="3" id="KW-1185">Reference proteome</keyword>
<proteinExistence type="predicted"/>
<sequence length="195" mass="22157">MNKHQTNILVGVLLGSLLAVAILLFPVFLMVGNEIYGRYEAKKQLNNPYINQHYVDWSKISLSPLDIQFRLPSDWTFSFEEGNHSIYDALGEEIAIFNTQAERMDVGAFVQSVTGITVSSIKRTSLQYTCFGTRVSLNELALGETAGGIIQYYELCLYDKTDPANYIRILFERDNLISDTELLKYCEAIAYSFCY</sequence>
<dbReference type="Proteomes" id="UP001491552">
    <property type="component" value="Unassembled WGS sequence"/>
</dbReference>
<reference evidence="2 3" key="1">
    <citation type="submission" date="2024-03" db="EMBL/GenBank/DDBJ databases">
        <title>Human intestinal bacterial collection.</title>
        <authorList>
            <person name="Pauvert C."/>
            <person name="Hitch T.C.A."/>
            <person name="Clavel T."/>
        </authorList>
    </citation>
    <scope>NUCLEOTIDE SEQUENCE [LARGE SCALE GENOMIC DNA]</scope>
    <source>
        <strain evidence="2 3">CLA-AA-H192</strain>
    </source>
</reference>
<name>A0ABV1GAP1_9FIRM</name>
<feature type="transmembrane region" description="Helical" evidence="1">
    <location>
        <begin position="6"/>
        <end position="32"/>
    </location>
</feature>
<keyword evidence="1" id="KW-0812">Transmembrane</keyword>
<comment type="caution">
    <text evidence="2">The sequence shown here is derived from an EMBL/GenBank/DDBJ whole genome shotgun (WGS) entry which is preliminary data.</text>
</comment>
<organism evidence="2 3">
    <name type="scientific">Faecousia intestinalis</name>
    <dbReference type="NCBI Taxonomy" id="3133167"/>
    <lineage>
        <taxon>Bacteria</taxon>
        <taxon>Bacillati</taxon>
        <taxon>Bacillota</taxon>
        <taxon>Clostridia</taxon>
        <taxon>Eubacteriales</taxon>
        <taxon>Oscillospiraceae</taxon>
        <taxon>Faecousia</taxon>
    </lineage>
</organism>